<sequence>MIRFLTPWWLLLLVAVGLLAGAYVWVQLHRRTYAVRFTNVALLKSVAPKAPGWRRHLGATAFLLCLLVLALGMAKPSTDVKQPLERATIVLALDVSLSMQATDVDPDRITAAKAAAKQFVEELPESYNLSLVSFAKSATVVVSPTKDHGQITSAIDGLELQESTAIGEAIYASLQAIQSVPADGASGAPPARIVLLSDGYTTYGRPNEEAAKAASTAKVPVSTIAFGTQEGVVDLNGTRTPVPVDRDALQAIAQQTDGRFYSAVTAQELKDVYRDLGSSIGYRTTPREITQWFVGAALIFGFAGAVMSLLWTSRLP</sequence>
<dbReference type="AlphaFoldDB" id="A0A1M7JBR3"/>
<evidence type="ECO:0000313" key="7">
    <source>
        <dbReference type="EMBL" id="SHM50414.1"/>
    </source>
</evidence>
<evidence type="ECO:0000256" key="3">
    <source>
        <dbReference type="ARBA" id="ARBA00022989"/>
    </source>
</evidence>
<feature type="transmembrane region" description="Helical" evidence="5">
    <location>
        <begin position="57"/>
        <end position="74"/>
    </location>
</feature>
<dbReference type="SMART" id="SM00327">
    <property type="entry name" value="VWA"/>
    <property type="match status" value="1"/>
</dbReference>
<dbReference type="InterPro" id="IPR024163">
    <property type="entry name" value="Aerotolerance_reg_N"/>
</dbReference>
<accession>A0A1M7JBR3</accession>
<dbReference type="STRING" id="134849.SAMN05443668_101746"/>
<evidence type="ECO:0000256" key="5">
    <source>
        <dbReference type="SAM" id="Phobius"/>
    </source>
</evidence>
<dbReference type="PANTHER" id="PTHR22550:SF5">
    <property type="entry name" value="LEUCINE ZIPPER PROTEIN 4"/>
    <property type="match status" value="1"/>
</dbReference>
<dbReference type="RefSeq" id="WP_073251365.1">
    <property type="nucleotide sequence ID" value="NZ_FRCS01000001.1"/>
</dbReference>
<dbReference type="InterPro" id="IPR036465">
    <property type="entry name" value="vWFA_dom_sf"/>
</dbReference>
<keyword evidence="3 5" id="KW-1133">Transmembrane helix</keyword>
<dbReference type="Proteomes" id="UP000184440">
    <property type="component" value="Unassembled WGS sequence"/>
</dbReference>
<evidence type="ECO:0000259" key="6">
    <source>
        <dbReference type="PROSITE" id="PS50234"/>
    </source>
</evidence>
<keyword evidence="1" id="KW-1003">Cell membrane</keyword>
<evidence type="ECO:0000313" key="8">
    <source>
        <dbReference type="Proteomes" id="UP000184440"/>
    </source>
</evidence>
<evidence type="ECO:0000256" key="4">
    <source>
        <dbReference type="ARBA" id="ARBA00023136"/>
    </source>
</evidence>
<dbReference type="PROSITE" id="PS50234">
    <property type="entry name" value="VWFA"/>
    <property type="match status" value="1"/>
</dbReference>
<dbReference type="Gene3D" id="3.40.50.410">
    <property type="entry name" value="von Willebrand factor, type A domain"/>
    <property type="match status" value="1"/>
</dbReference>
<dbReference type="InterPro" id="IPR050768">
    <property type="entry name" value="UPF0353/GerABKA_families"/>
</dbReference>
<dbReference type="Pfam" id="PF13519">
    <property type="entry name" value="VWA_2"/>
    <property type="match status" value="1"/>
</dbReference>
<keyword evidence="4 5" id="KW-0472">Membrane</keyword>
<feature type="transmembrane region" description="Helical" evidence="5">
    <location>
        <begin position="6"/>
        <end position="26"/>
    </location>
</feature>
<dbReference type="SUPFAM" id="SSF53300">
    <property type="entry name" value="vWA-like"/>
    <property type="match status" value="1"/>
</dbReference>
<dbReference type="OrthoDB" id="8882959at2"/>
<proteinExistence type="predicted"/>
<gene>
    <name evidence="7" type="ORF">SAMN05443668_101746</name>
</gene>
<keyword evidence="2 5" id="KW-0812">Transmembrane</keyword>
<dbReference type="EMBL" id="FRCS01000001">
    <property type="protein sequence ID" value="SHM50414.1"/>
    <property type="molecule type" value="Genomic_DNA"/>
</dbReference>
<protein>
    <submittedName>
        <fullName evidence="7">Ca-activated chloride channel family protein</fullName>
    </submittedName>
</protein>
<feature type="domain" description="VWFA" evidence="6">
    <location>
        <begin position="88"/>
        <end position="276"/>
    </location>
</feature>
<evidence type="ECO:0000256" key="1">
    <source>
        <dbReference type="ARBA" id="ARBA00022475"/>
    </source>
</evidence>
<feature type="transmembrane region" description="Helical" evidence="5">
    <location>
        <begin position="292"/>
        <end position="311"/>
    </location>
</feature>
<evidence type="ECO:0000256" key="2">
    <source>
        <dbReference type="ARBA" id="ARBA00022692"/>
    </source>
</evidence>
<dbReference type="InterPro" id="IPR002035">
    <property type="entry name" value="VWF_A"/>
</dbReference>
<reference evidence="7 8" key="1">
    <citation type="submission" date="2016-11" db="EMBL/GenBank/DDBJ databases">
        <authorList>
            <person name="Jaros S."/>
            <person name="Januszkiewicz K."/>
            <person name="Wedrychowicz H."/>
        </authorList>
    </citation>
    <scope>NUCLEOTIDE SEQUENCE [LARGE SCALE GENOMIC DNA]</scope>
    <source>
        <strain evidence="7 8">DSM 46144</strain>
    </source>
</reference>
<dbReference type="PANTHER" id="PTHR22550">
    <property type="entry name" value="SPORE GERMINATION PROTEIN"/>
    <property type="match status" value="1"/>
</dbReference>
<organism evidence="7 8">
    <name type="scientific">Cryptosporangium aurantiacum</name>
    <dbReference type="NCBI Taxonomy" id="134849"/>
    <lineage>
        <taxon>Bacteria</taxon>
        <taxon>Bacillati</taxon>
        <taxon>Actinomycetota</taxon>
        <taxon>Actinomycetes</taxon>
        <taxon>Cryptosporangiales</taxon>
        <taxon>Cryptosporangiaceae</taxon>
        <taxon>Cryptosporangium</taxon>
    </lineage>
</organism>
<keyword evidence="8" id="KW-1185">Reference proteome</keyword>
<name>A0A1M7JBR3_9ACTN</name>
<dbReference type="Pfam" id="PF07584">
    <property type="entry name" value="BatA"/>
    <property type="match status" value="1"/>
</dbReference>